<keyword evidence="4 6" id="KW-0472">Membrane</keyword>
<keyword evidence="9" id="KW-1185">Reference proteome</keyword>
<feature type="transmembrane region" description="Helical" evidence="6">
    <location>
        <begin position="210"/>
        <end position="230"/>
    </location>
</feature>
<dbReference type="OrthoDB" id="444631at2759"/>
<organism evidence="8 9">
    <name type="scientific">Lophium mytilinum</name>
    <dbReference type="NCBI Taxonomy" id="390894"/>
    <lineage>
        <taxon>Eukaryota</taxon>
        <taxon>Fungi</taxon>
        <taxon>Dikarya</taxon>
        <taxon>Ascomycota</taxon>
        <taxon>Pezizomycotina</taxon>
        <taxon>Dothideomycetes</taxon>
        <taxon>Pleosporomycetidae</taxon>
        <taxon>Mytilinidiales</taxon>
        <taxon>Mytilinidiaceae</taxon>
        <taxon>Lophium</taxon>
    </lineage>
</organism>
<dbReference type="InterPro" id="IPR052337">
    <property type="entry name" value="SAT4-like"/>
</dbReference>
<feature type="transmembrane region" description="Helical" evidence="6">
    <location>
        <begin position="6"/>
        <end position="27"/>
    </location>
</feature>
<evidence type="ECO:0000256" key="1">
    <source>
        <dbReference type="ARBA" id="ARBA00004141"/>
    </source>
</evidence>
<feature type="domain" description="Rhodopsin" evidence="7">
    <location>
        <begin position="23"/>
        <end position="271"/>
    </location>
</feature>
<feature type="transmembrane region" description="Helical" evidence="6">
    <location>
        <begin position="250"/>
        <end position="272"/>
    </location>
</feature>
<feature type="transmembrane region" description="Helical" evidence="6">
    <location>
        <begin position="39"/>
        <end position="56"/>
    </location>
</feature>
<evidence type="ECO:0000259" key="7">
    <source>
        <dbReference type="Pfam" id="PF20684"/>
    </source>
</evidence>
<feature type="transmembrane region" description="Helical" evidence="6">
    <location>
        <begin position="93"/>
        <end position="114"/>
    </location>
</feature>
<dbReference type="EMBL" id="MU004195">
    <property type="protein sequence ID" value="KAF2491395.1"/>
    <property type="molecule type" value="Genomic_DNA"/>
</dbReference>
<evidence type="ECO:0000313" key="8">
    <source>
        <dbReference type="EMBL" id="KAF2491395.1"/>
    </source>
</evidence>
<proteinExistence type="inferred from homology"/>
<comment type="subcellular location">
    <subcellularLocation>
        <location evidence="1">Membrane</location>
        <topology evidence="1">Multi-pass membrane protein</topology>
    </subcellularLocation>
</comment>
<feature type="transmembrane region" description="Helical" evidence="6">
    <location>
        <begin position="126"/>
        <end position="148"/>
    </location>
</feature>
<feature type="transmembrane region" description="Helical" evidence="6">
    <location>
        <begin position="180"/>
        <end position="198"/>
    </location>
</feature>
<reference evidence="8" key="1">
    <citation type="journal article" date="2020" name="Stud. Mycol.">
        <title>101 Dothideomycetes genomes: a test case for predicting lifestyles and emergence of pathogens.</title>
        <authorList>
            <person name="Haridas S."/>
            <person name="Albert R."/>
            <person name="Binder M."/>
            <person name="Bloem J."/>
            <person name="Labutti K."/>
            <person name="Salamov A."/>
            <person name="Andreopoulos B."/>
            <person name="Baker S."/>
            <person name="Barry K."/>
            <person name="Bills G."/>
            <person name="Bluhm B."/>
            <person name="Cannon C."/>
            <person name="Castanera R."/>
            <person name="Culley D."/>
            <person name="Daum C."/>
            <person name="Ezra D."/>
            <person name="Gonzalez J."/>
            <person name="Henrissat B."/>
            <person name="Kuo A."/>
            <person name="Liang C."/>
            <person name="Lipzen A."/>
            <person name="Lutzoni F."/>
            <person name="Magnuson J."/>
            <person name="Mondo S."/>
            <person name="Nolan M."/>
            <person name="Ohm R."/>
            <person name="Pangilinan J."/>
            <person name="Park H.-J."/>
            <person name="Ramirez L."/>
            <person name="Alfaro M."/>
            <person name="Sun H."/>
            <person name="Tritt A."/>
            <person name="Yoshinaga Y."/>
            <person name="Zwiers L.-H."/>
            <person name="Turgeon B."/>
            <person name="Goodwin S."/>
            <person name="Spatafora J."/>
            <person name="Crous P."/>
            <person name="Grigoriev I."/>
        </authorList>
    </citation>
    <scope>NUCLEOTIDE SEQUENCE</scope>
    <source>
        <strain evidence="8">CBS 269.34</strain>
    </source>
</reference>
<gene>
    <name evidence="8" type="ORF">BU16DRAFT_565099</name>
</gene>
<dbReference type="PANTHER" id="PTHR33048">
    <property type="entry name" value="PTH11-LIKE INTEGRAL MEMBRANE PROTEIN (AFU_ORTHOLOGUE AFUA_5G11245)"/>
    <property type="match status" value="1"/>
</dbReference>
<comment type="similarity">
    <text evidence="5">Belongs to the SAT4 family.</text>
</comment>
<sequence length="371" mass="42427">MKLHAFLAVEWAGVAIALTFLLMRLAIRWKIFKRLALDDYLVILAWCTLLPAEIIWHTQIRSYFDKTDSMPPASVYVDHYVSNKIKEGPMWHATYHVLFGVCLWSVKFSFLAFFWNIVDRTHTRGIWWWVVTSITAITFVTFVCLWPWECTGGSVEHLLVYCQTKPQIHIADTMFQVNTAFDFITDGLIISIATRILWPARISLLKKTLLLAVFACIILTMAISLMRIIIAPSHKLSQTTDLPWHWHFTWSVVEMSLSISVACLISFHQLYVSSHGQSMDSSRTSSKSSLRRRLRSTFPMLASWRSGETMGADEVGRSETTLVPLQGVYVRNEVEVERSEGVEERFTAVPRGYPPKTGARASVIAREYEGP</sequence>
<dbReference type="Proteomes" id="UP000799750">
    <property type="component" value="Unassembled WGS sequence"/>
</dbReference>
<dbReference type="GO" id="GO:0016020">
    <property type="term" value="C:membrane"/>
    <property type="evidence" value="ECO:0007669"/>
    <property type="project" value="UniProtKB-SubCell"/>
</dbReference>
<accession>A0A6A6QG64</accession>
<dbReference type="InterPro" id="IPR049326">
    <property type="entry name" value="Rhodopsin_dom_fungi"/>
</dbReference>
<evidence type="ECO:0000256" key="3">
    <source>
        <dbReference type="ARBA" id="ARBA00022989"/>
    </source>
</evidence>
<dbReference type="PANTHER" id="PTHR33048:SF162">
    <property type="entry name" value="SATRATOXIN BIOSYNTHESIS SC1 CLUSTER PROTEIN 4"/>
    <property type="match status" value="1"/>
</dbReference>
<evidence type="ECO:0000256" key="5">
    <source>
        <dbReference type="ARBA" id="ARBA00038359"/>
    </source>
</evidence>
<dbReference type="AlphaFoldDB" id="A0A6A6QG64"/>
<keyword evidence="3 6" id="KW-1133">Transmembrane helix</keyword>
<dbReference type="Pfam" id="PF20684">
    <property type="entry name" value="Fung_rhodopsin"/>
    <property type="match status" value="1"/>
</dbReference>
<evidence type="ECO:0000256" key="6">
    <source>
        <dbReference type="SAM" id="Phobius"/>
    </source>
</evidence>
<evidence type="ECO:0000256" key="2">
    <source>
        <dbReference type="ARBA" id="ARBA00022692"/>
    </source>
</evidence>
<keyword evidence="2 6" id="KW-0812">Transmembrane</keyword>
<protein>
    <recommendedName>
        <fullName evidence="7">Rhodopsin domain-containing protein</fullName>
    </recommendedName>
</protein>
<name>A0A6A6QG64_9PEZI</name>
<evidence type="ECO:0000256" key="4">
    <source>
        <dbReference type="ARBA" id="ARBA00023136"/>
    </source>
</evidence>
<evidence type="ECO:0000313" key="9">
    <source>
        <dbReference type="Proteomes" id="UP000799750"/>
    </source>
</evidence>